<dbReference type="CDD" id="cd00448">
    <property type="entry name" value="YjgF_YER057c_UK114_family"/>
    <property type="match status" value="1"/>
</dbReference>
<evidence type="ECO:0000313" key="2">
    <source>
        <dbReference type="EMBL" id="PRX95541.1"/>
    </source>
</evidence>
<proteinExistence type="inferred from homology"/>
<name>A0A2T0PVJ0_9ACTN</name>
<keyword evidence="3" id="KW-1185">Reference proteome</keyword>
<dbReference type="InterPro" id="IPR035959">
    <property type="entry name" value="RutC-like_sf"/>
</dbReference>
<dbReference type="PANTHER" id="PTHR11803:SF58">
    <property type="entry name" value="PROTEIN HMF1-RELATED"/>
    <property type="match status" value="1"/>
</dbReference>
<dbReference type="Gene3D" id="3.30.1330.40">
    <property type="entry name" value="RutC-like"/>
    <property type="match status" value="1"/>
</dbReference>
<organism evidence="2 3">
    <name type="scientific">Allonocardiopsis opalescens</name>
    <dbReference type="NCBI Taxonomy" id="1144618"/>
    <lineage>
        <taxon>Bacteria</taxon>
        <taxon>Bacillati</taxon>
        <taxon>Actinomycetota</taxon>
        <taxon>Actinomycetes</taxon>
        <taxon>Streptosporangiales</taxon>
        <taxon>Allonocardiopsis</taxon>
    </lineage>
</organism>
<evidence type="ECO:0000256" key="1">
    <source>
        <dbReference type="ARBA" id="ARBA00010552"/>
    </source>
</evidence>
<accession>A0A2T0PVJ0</accession>
<dbReference type="Proteomes" id="UP000237846">
    <property type="component" value="Unassembled WGS sequence"/>
</dbReference>
<reference evidence="2 3" key="1">
    <citation type="submission" date="2018-03" db="EMBL/GenBank/DDBJ databases">
        <title>Genomic Encyclopedia of Archaeal and Bacterial Type Strains, Phase II (KMG-II): from individual species to whole genera.</title>
        <authorList>
            <person name="Goeker M."/>
        </authorList>
    </citation>
    <scope>NUCLEOTIDE SEQUENCE [LARGE SCALE GENOMIC DNA]</scope>
    <source>
        <strain evidence="2 3">DSM 45601</strain>
    </source>
</reference>
<gene>
    <name evidence="2" type="ORF">CLV72_109150</name>
</gene>
<dbReference type="PANTHER" id="PTHR11803">
    <property type="entry name" value="2-IMINOBUTANOATE/2-IMINOPROPANOATE DEAMINASE RIDA"/>
    <property type="match status" value="1"/>
</dbReference>
<protein>
    <submittedName>
        <fullName evidence="2">Enamine deaminase RidA (YjgF/YER057c/UK114 family)</fullName>
    </submittedName>
</protein>
<dbReference type="InterPro" id="IPR006175">
    <property type="entry name" value="YjgF/YER057c/UK114"/>
</dbReference>
<comment type="caution">
    <text evidence="2">The sequence shown here is derived from an EMBL/GenBank/DDBJ whole genome shotgun (WGS) entry which is preliminary data.</text>
</comment>
<evidence type="ECO:0000313" key="3">
    <source>
        <dbReference type="Proteomes" id="UP000237846"/>
    </source>
</evidence>
<dbReference type="AlphaFoldDB" id="A0A2T0PVJ0"/>
<dbReference type="EMBL" id="PVZC01000009">
    <property type="protein sequence ID" value="PRX95541.1"/>
    <property type="molecule type" value="Genomic_DNA"/>
</dbReference>
<dbReference type="GO" id="GO:0005829">
    <property type="term" value="C:cytosol"/>
    <property type="evidence" value="ECO:0007669"/>
    <property type="project" value="TreeGrafter"/>
</dbReference>
<comment type="similarity">
    <text evidence="1">Belongs to the RutC family.</text>
</comment>
<dbReference type="Pfam" id="PF01042">
    <property type="entry name" value="Ribonuc_L-PSP"/>
    <property type="match status" value="1"/>
</dbReference>
<dbReference type="GO" id="GO:0019239">
    <property type="term" value="F:deaminase activity"/>
    <property type="evidence" value="ECO:0007669"/>
    <property type="project" value="TreeGrafter"/>
</dbReference>
<dbReference type="SUPFAM" id="SSF55298">
    <property type="entry name" value="YjgF-like"/>
    <property type="match status" value="1"/>
</dbReference>
<sequence>MEAGDSVAPMATTPGYSAALTVSGPLVFVSGQVPVAADGSVAEGDAAEQTRQVFRNIELALAGQQARMDQIVKLTFFLCRIGDLAEVRAARDEFITREPRPTSSLVEVSRLIDPRFLVEIEAVASLGP</sequence>